<comment type="caution">
    <text evidence="2">The sequence shown here is derived from an EMBL/GenBank/DDBJ whole genome shotgun (WGS) entry which is preliminary data.</text>
</comment>
<dbReference type="AlphaFoldDB" id="A0A9X6ND96"/>
<proteinExistence type="predicted"/>
<dbReference type="Proteomes" id="UP000192578">
    <property type="component" value="Unassembled WGS sequence"/>
</dbReference>
<accession>A0A9X6ND96</accession>
<name>A0A9X6ND96_HYPEX</name>
<gene>
    <name evidence="2" type="ORF">BV898_16476</name>
</gene>
<protein>
    <submittedName>
        <fullName evidence="2">Uncharacterized protein</fullName>
    </submittedName>
</protein>
<reference evidence="3" key="1">
    <citation type="submission" date="2017-01" db="EMBL/GenBank/DDBJ databases">
        <title>Comparative genomics of anhydrobiosis in the tardigrade Hypsibius dujardini.</title>
        <authorList>
            <person name="Yoshida Y."/>
            <person name="Koutsovoulos G."/>
            <person name="Laetsch D."/>
            <person name="Stevens L."/>
            <person name="Kumar S."/>
            <person name="Horikawa D."/>
            <person name="Ishino K."/>
            <person name="Komine S."/>
            <person name="Tomita M."/>
            <person name="Blaxter M."/>
            <person name="Arakawa K."/>
        </authorList>
    </citation>
    <scope>NUCLEOTIDE SEQUENCE [LARGE SCALE GENOMIC DNA]</scope>
    <source>
        <strain evidence="3">Z151</strain>
    </source>
</reference>
<feature type="region of interest" description="Disordered" evidence="1">
    <location>
        <begin position="79"/>
        <end position="101"/>
    </location>
</feature>
<evidence type="ECO:0000313" key="3">
    <source>
        <dbReference type="Proteomes" id="UP000192578"/>
    </source>
</evidence>
<sequence>MRNSRSVEIDSTHSPFHRRRLRLRSHYDAARQHAFIPSSVTARPQRLPHPNHQHPTSSSLTPGLRLPPWREYTTLAVQNLASPPGTDGRTSTTFFLHPPSR</sequence>
<organism evidence="2 3">
    <name type="scientific">Hypsibius exemplaris</name>
    <name type="common">Freshwater tardigrade</name>
    <dbReference type="NCBI Taxonomy" id="2072580"/>
    <lineage>
        <taxon>Eukaryota</taxon>
        <taxon>Metazoa</taxon>
        <taxon>Ecdysozoa</taxon>
        <taxon>Tardigrada</taxon>
        <taxon>Eutardigrada</taxon>
        <taxon>Parachela</taxon>
        <taxon>Hypsibioidea</taxon>
        <taxon>Hypsibiidae</taxon>
        <taxon>Hypsibius</taxon>
    </lineage>
</organism>
<evidence type="ECO:0000256" key="1">
    <source>
        <dbReference type="SAM" id="MobiDB-lite"/>
    </source>
</evidence>
<evidence type="ECO:0000313" key="2">
    <source>
        <dbReference type="EMBL" id="OWA52020.1"/>
    </source>
</evidence>
<dbReference type="EMBL" id="MTYJ01000247">
    <property type="protein sequence ID" value="OWA52020.1"/>
    <property type="molecule type" value="Genomic_DNA"/>
</dbReference>
<feature type="region of interest" description="Disordered" evidence="1">
    <location>
        <begin position="32"/>
        <end position="65"/>
    </location>
</feature>
<keyword evidence="3" id="KW-1185">Reference proteome</keyword>